<dbReference type="PANTHER" id="PTHR12157:SF15">
    <property type="entry name" value="REGULATING SYNAPTIC MEMBRANE EXOCYTOSIS PROTEIN 2"/>
    <property type="match status" value="1"/>
</dbReference>
<dbReference type="Gene3D" id="3.30.40.10">
    <property type="entry name" value="Zinc/RING finger domain, C3HC4 (zinc finger)"/>
    <property type="match status" value="1"/>
</dbReference>
<feature type="compositionally biased region" description="Basic and acidic residues" evidence="11">
    <location>
        <begin position="814"/>
        <end position="834"/>
    </location>
</feature>
<dbReference type="PANTHER" id="PTHR12157">
    <property type="entry name" value="REGULATING SYNAPTIC MEMBRANE EXOCYTOSIS PROTEIN"/>
    <property type="match status" value="1"/>
</dbReference>
<dbReference type="FunFam" id="3.30.40.10:FF:000044">
    <property type="entry name" value="Regulating synaptic membrane exocytosis protein 2"/>
    <property type="match status" value="1"/>
</dbReference>
<feature type="compositionally biased region" description="Basic and acidic residues" evidence="11">
    <location>
        <begin position="217"/>
        <end position="266"/>
    </location>
</feature>
<feature type="domain" description="PDZ" evidence="13">
    <location>
        <begin position="445"/>
        <end position="540"/>
    </location>
</feature>
<evidence type="ECO:0000256" key="10">
    <source>
        <dbReference type="SAM" id="Coils"/>
    </source>
</evidence>
<keyword evidence="3" id="KW-0677">Repeat</keyword>
<dbReference type="GO" id="GO:0050806">
    <property type="term" value="P:positive regulation of synaptic transmission"/>
    <property type="evidence" value="ECO:0007669"/>
    <property type="project" value="TreeGrafter"/>
</dbReference>
<evidence type="ECO:0000256" key="3">
    <source>
        <dbReference type="ARBA" id="ARBA00022737"/>
    </source>
</evidence>
<dbReference type="SUPFAM" id="SSF57903">
    <property type="entry name" value="FYVE/PHD zinc finger"/>
    <property type="match status" value="1"/>
</dbReference>
<dbReference type="GO" id="GO:0008270">
    <property type="term" value="F:zinc ion binding"/>
    <property type="evidence" value="ECO:0007669"/>
    <property type="project" value="UniProtKB-KW"/>
</dbReference>
<dbReference type="InterPro" id="IPR039032">
    <property type="entry name" value="Rim-like"/>
</dbReference>
<dbReference type="AlphaFoldDB" id="A0A9Y4JYP4"/>
<dbReference type="GO" id="GO:0048791">
    <property type="term" value="P:calcium ion-regulated exocytosis of neurotransmitter"/>
    <property type="evidence" value="ECO:0007669"/>
    <property type="project" value="TreeGrafter"/>
</dbReference>
<feature type="domain" description="RabBD" evidence="15">
    <location>
        <begin position="17"/>
        <end position="145"/>
    </location>
</feature>
<evidence type="ECO:0000259" key="14">
    <source>
        <dbReference type="PROSITE" id="PS50178"/>
    </source>
</evidence>
<feature type="domain" description="C2" evidence="12">
    <location>
        <begin position="1086"/>
        <end position="1204"/>
    </location>
</feature>
<dbReference type="SMART" id="SM00228">
    <property type="entry name" value="PDZ"/>
    <property type="match status" value="1"/>
</dbReference>
<dbReference type="SMART" id="SM00239">
    <property type="entry name" value="C2"/>
    <property type="match status" value="2"/>
</dbReference>
<dbReference type="Gene3D" id="2.30.42.10">
    <property type="match status" value="1"/>
</dbReference>
<dbReference type="FunFam" id="2.30.42.10:FF:000003">
    <property type="entry name" value="Regulating synaptic membrane exocytosis protein 1, putative"/>
    <property type="match status" value="1"/>
</dbReference>
<evidence type="ECO:0000256" key="8">
    <source>
        <dbReference type="ARBA" id="ARBA00034103"/>
    </source>
</evidence>
<keyword evidence="2" id="KW-0479">Metal-binding</keyword>
<keyword evidence="4 9" id="KW-0863">Zinc-finger</keyword>
<dbReference type="GeneID" id="103356830"/>
<dbReference type="InterPro" id="IPR001478">
    <property type="entry name" value="PDZ"/>
</dbReference>
<comment type="subcellular location">
    <subcellularLocation>
        <location evidence="8">Synapse</location>
    </subcellularLocation>
</comment>
<dbReference type="GO" id="GO:0006886">
    <property type="term" value="P:intracellular protein transport"/>
    <property type="evidence" value="ECO:0007669"/>
    <property type="project" value="InterPro"/>
</dbReference>
<feature type="compositionally biased region" description="Low complexity" evidence="11">
    <location>
        <begin position="854"/>
        <end position="883"/>
    </location>
</feature>
<evidence type="ECO:0000256" key="5">
    <source>
        <dbReference type="ARBA" id="ARBA00022782"/>
    </source>
</evidence>
<dbReference type="InterPro" id="IPR010911">
    <property type="entry name" value="Rab_BD"/>
</dbReference>
<evidence type="ECO:0000259" key="12">
    <source>
        <dbReference type="PROSITE" id="PS50004"/>
    </source>
</evidence>
<protein>
    <submittedName>
        <fullName evidence="17">Regulating synaptic membrane exocytosis protein 2-like</fullName>
    </submittedName>
</protein>
<keyword evidence="16" id="KW-1185">Reference proteome</keyword>
<dbReference type="GO" id="GO:0042391">
    <property type="term" value="P:regulation of membrane potential"/>
    <property type="evidence" value="ECO:0007669"/>
    <property type="project" value="TreeGrafter"/>
</dbReference>
<evidence type="ECO:0000256" key="11">
    <source>
        <dbReference type="SAM" id="MobiDB-lite"/>
    </source>
</evidence>
<keyword evidence="7" id="KW-0770">Synapse</keyword>
<dbReference type="InterPro" id="IPR035892">
    <property type="entry name" value="C2_domain_sf"/>
</dbReference>
<dbReference type="FunFam" id="2.60.40.150:FF:000001">
    <property type="entry name" value="Regulating synaptic membrane exocytosis 3, isoform CRA_a"/>
    <property type="match status" value="1"/>
</dbReference>
<feature type="domain" description="FYVE-type" evidence="14">
    <location>
        <begin position="77"/>
        <end position="133"/>
    </location>
</feature>
<evidence type="ECO:0000256" key="7">
    <source>
        <dbReference type="ARBA" id="ARBA00023018"/>
    </source>
</evidence>
<dbReference type="Proteomes" id="UP000694891">
    <property type="component" value="Unplaced"/>
</dbReference>
<organism evidence="16 17">
    <name type="scientific">Stegastes partitus</name>
    <name type="common">bicolor damselfish</name>
    <dbReference type="NCBI Taxonomy" id="144197"/>
    <lineage>
        <taxon>Eukaryota</taxon>
        <taxon>Metazoa</taxon>
        <taxon>Chordata</taxon>
        <taxon>Craniata</taxon>
        <taxon>Vertebrata</taxon>
        <taxon>Euteleostomi</taxon>
        <taxon>Actinopterygii</taxon>
        <taxon>Neopterygii</taxon>
        <taxon>Teleostei</taxon>
        <taxon>Neoteleostei</taxon>
        <taxon>Acanthomorphata</taxon>
        <taxon>Ovalentaria</taxon>
        <taxon>Pomacentridae</taxon>
        <taxon>Stegastes</taxon>
    </lineage>
</organism>
<dbReference type="GO" id="GO:0030154">
    <property type="term" value="P:cell differentiation"/>
    <property type="evidence" value="ECO:0007669"/>
    <property type="project" value="UniProtKB-KW"/>
</dbReference>
<dbReference type="CDD" id="cd04031">
    <property type="entry name" value="C2A_RIM1alpha"/>
    <property type="match status" value="1"/>
</dbReference>
<dbReference type="Gene3D" id="2.60.40.150">
    <property type="entry name" value="C2 domain"/>
    <property type="match status" value="2"/>
</dbReference>
<dbReference type="GO" id="GO:0042734">
    <property type="term" value="C:presynaptic membrane"/>
    <property type="evidence" value="ECO:0007669"/>
    <property type="project" value="TreeGrafter"/>
</dbReference>
<feature type="region of interest" description="Disordered" evidence="11">
    <location>
        <begin position="785"/>
        <end position="1011"/>
    </location>
</feature>
<dbReference type="CDD" id="cd06714">
    <property type="entry name" value="PDZ_RIM-like"/>
    <property type="match status" value="1"/>
</dbReference>
<evidence type="ECO:0000256" key="4">
    <source>
        <dbReference type="ARBA" id="ARBA00022771"/>
    </source>
</evidence>
<dbReference type="GO" id="GO:2000300">
    <property type="term" value="P:regulation of synaptic vesicle exocytosis"/>
    <property type="evidence" value="ECO:0007669"/>
    <property type="project" value="TreeGrafter"/>
</dbReference>
<dbReference type="PROSITE" id="PS50916">
    <property type="entry name" value="RABBD"/>
    <property type="match status" value="1"/>
</dbReference>
<dbReference type="PROSITE" id="PS50178">
    <property type="entry name" value="ZF_FYVE"/>
    <property type="match status" value="1"/>
</dbReference>
<dbReference type="SUPFAM" id="SSF50156">
    <property type="entry name" value="PDZ domain-like"/>
    <property type="match status" value="1"/>
</dbReference>
<dbReference type="GO" id="GO:0048788">
    <property type="term" value="C:cytoskeleton of presynaptic active zone"/>
    <property type="evidence" value="ECO:0007669"/>
    <property type="project" value="TreeGrafter"/>
</dbReference>
<feature type="coiled-coil region" evidence="10">
    <location>
        <begin position="32"/>
        <end position="69"/>
    </location>
</feature>
<dbReference type="Pfam" id="PF00168">
    <property type="entry name" value="C2"/>
    <property type="match status" value="2"/>
</dbReference>
<dbReference type="SUPFAM" id="SSF49562">
    <property type="entry name" value="C2 domain (Calcium/lipid-binding domain, CaLB)"/>
    <property type="match status" value="2"/>
</dbReference>
<dbReference type="PROSITE" id="PS50106">
    <property type="entry name" value="PDZ"/>
    <property type="match status" value="1"/>
</dbReference>
<dbReference type="InterPro" id="IPR036034">
    <property type="entry name" value="PDZ_sf"/>
</dbReference>
<keyword evidence="6" id="KW-0862">Zinc</keyword>
<evidence type="ECO:0000256" key="1">
    <source>
        <dbReference type="ARBA" id="ARBA00022553"/>
    </source>
</evidence>
<dbReference type="GO" id="GO:0048167">
    <property type="term" value="P:regulation of synaptic plasticity"/>
    <property type="evidence" value="ECO:0007669"/>
    <property type="project" value="TreeGrafter"/>
</dbReference>
<keyword evidence="1" id="KW-0597">Phosphoprotein</keyword>
<feature type="compositionally biased region" description="Basic and acidic residues" evidence="11">
    <location>
        <begin position="900"/>
        <end position="916"/>
    </location>
</feature>
<sequence length="1229" mass="137355">MSGPAGPAPPAGAGSELPDLSHLTEEERSIILSVMERQKKEEEKEQSMLKKLHQQFEMYKDQVKKLGEEPPAVQTVRAESPTCGVCRKTKFANGCGRACCYCQSLFCARCGGRVQLRANKVMWVCNVCRKQQEILTRSGEFYSNTSLLSVNHSSHGAPHPPTLAPPGATGPMSNGATERRRSPSGSYYDGGGGRMLTSPSDLGLERRARSPHSYHGNGEEELRARRRPIRDGRGRWHSQDHPLDQVQDERELRRRQEEEFQARYRSDPNLARYPVKPQPSEETMRMLAQVGRVRHQRRHSDVSLATAEPDHMTLRHPALRQNRPPGGQRSFSVDRSANHISPTSPRRSPLPQQHLDPSSALKRKSVNESAVQRGRRMGKMHVIGSFSSSEEELVTTPDYTSCDEHDRDMDSQWWDHGTWHGEPAPMSMQPVTWQPSKDGERLIGRILLNKRMKDGTVPADTGALLGLKVVGGKMTESGRLCAFITKVKRGSLADTVGHLRPGDQVLEWNGRVLQGATFNEVYNIILESKPEPQVELVVCRPIGDVSRAADASHVQLDSSSSSFDSQKVGPSISVTSPMSPSVLSGQVSVKLWYDKVGHQLIVTVLGAKELPVREDGRPRNPYVKIYFLPDRSDKSKRRTKTVKKSVEPRWNQTFMYSPVHRREFRERMLELTVWDQARVREEESQFLGEVLIELESALLDDQPHWYKLQLHDVSSVPLPNASPYLQRRGMQAEHAQSSRRLQRSQRISDSEFSDYDCEDGIGVIADYRQNGRDFHSSTLSVPEQVITSNHCSRSDVVRMRSRSPSQPPPQRYSRGMDRRDYYSRSRSADQRAMADRPVYTRSHSTDRADSAYLRSGRSAPPSPAPTRANARGGSTLTSPTGTPVCSRRGRQLPTVPPKGAPDRSVMKDPTKMRDSLSFKSSDSDVSDVSAMSNTSETRTIRKIRAAPAGAPLTKSSSVGGEICSLGRNDDDDDDKKRRSSFGARMMGMVGLGKKSQSASQLNPEEEEKKKKVVRLPVQRSVETGLAVEFKSRFTRQPSRDPDAEDPKPGALIFPGVKLATDKQFTGFLEGLGPAQLAGRQTLATPPMGDIQIGMVYRKERLDVEVIRARGLVGKQGNKNTPAPYVKVYLMDNGKCVLKRRTRLARKTLDPLYQQQLQFEENPEGKVLQIIVWGDYGRMDHKSFMGAAQILLDDLDLSNMVIGWFKLFPATSLVDPALAPLTNKETEGKS</sequence>
<feature type="domain" description="C2" evidence="12">
    <location>
        <begin position="583"/>
        <end position="706"/>
    </location>
</feature>
<gene>
    <name evidence="17" type="primary">LOC103356830</name>
</gene>
<dbReference type="FunFam" id="2.60.40.150:FF:000003">
    <property type="entry name" value="Regulating synaptic membrane exocytosis protein 2"/>
    <property type="match status" value="1"/>
</dbReference>
<evidence type="ECO:0000313" key="17">
    <source>
        <dbReference type="RefSeq" id="XP_008279351.1"/>
    </source>
</evidence>
<dbReference type="InterPro" id="IPR017455">
    <property type="entry name" value="Znf_FYVE-rel"/>
</dbReference>
<reference evidence="17" key="1">
    <citation type="submission" date="2025-08" db="UniProtKB">
        <authorList>
            <consortium name="RefSeq"/>
        </authorList>
    </citation>
    <scope>IDENTIFICATION</scope>
</reference>
<keyword evidence="10" id="KW-0175">Coiled coil</keyword>
<dbReference type="InterPro" id="IPR013083">
    <property type="entry name" value="Znf_RING/FYVE/PHD"/>
</dbReference>
<feature type="region of interest" description="Disordered" evidence="11">
    <location>
        <begin position="728"/>
        <end position="749"/>
    </location>
</feature>
<dbReference type="Pfam" id="PF22601">
    <property type="entry name" value="RIM2a_ZnF"/>
    <property type="match status" value="1"/>
</dbReference>
<evidence type="ECO:0000256" key="6">
    <source>
        <dbReference type="ARBA" id="ARBA00022833"/>
    </source>
</evidence>
<dbReference type="CDD" id="cd04028">
    <property type="entry name" value="C2B_RIM1alpha"/>
    <property type="match status" value="1"/>
</dbReference>
<dbReference type="GO" id="GO:0044325">
    <property type="term" value="F:transmembrane transporter binding"/>
    <property type="evidence" value="ECO:0007669"/>
    <property type="project" value="TreeGrafter"/>
</dbReference>
<proteinExistence type="predicted"/>
<keyword evidence="5" id="KW-0221">Differentiation</keyword>
<feature type="region of interest" description="Disordered" evidence="11">
    <location>
        <begin position="292"/>
        <end position="376"/>
    </location>
</feature>
<evidence type="ECO:0000259" key="13">
    <source>
        <dbReference type="PROSITE" id="PS50106"/>
    </source>
</evidence>
<dbReference type="PROSITE" id="PS50004">
    <property type="entry name" value="C2"/>
    <property type="match status" value="2"/>
</dbReference>
<evidence type="ECO:0000313" key="16">
    <source>
        <dbReference type="Proteomes" id="UP000694891"/>
    </source>
</evidence>
<evidence type="ECO:0000256" key="2">
    <source>
        <dbReference type="ARBA" id="ARBA00022723"/>
    </source>
</evidence>
<feature type="compositionally biased region" description="Pro residues" evidence="11">
    <location>
        <begin position="1"/>
        <end position="10"/>
    </location>
</feature>
<dbReference type="InterPro" id="IPR000008">
    <property type="entry name" value="C2_dom"/>
</dbReference>
<name>A0A9Y4JYP4_9TELE</name>
<dbReference type="InterPro" id="IPR054386">
    <property type="entry name" value="RIM_Znf"/>
</dbReference>
<feature type="compositionally biased region" description="Polar residues" evidence="11">
    <location>
        <begin position="329"/>
        <end position="346"/>
    </location>
</feature>
<dbReference type="InterPro" id="IPR011011">
    <property type="entry name" value="Znf_FYVE_PHD"/>
</dbReference>
<feature type="region of interest" description="Disordered" evidence="11">
    <location>
        <begin position="1"/>
        <end position="22"/>
    </location>
</feature>
<feature type="region of interest" description="Disordered" evidence="11">
    <location>
        <begin position="151"/>
        <end position="280"/>
    </location>
</feature>
<accession>A0A9Y4JYP4</accession>
<evidence type="ECO:0000256" key="9">
    <source>
        <dbReference type="PROSITE-ProRule" id="PRU00091"/>
    </source>
</evidence>
<evidence type="ECO:0000259" key="15">
    <source>
        <dbReference type="PROSITE" id="PS50916"/>
    </source>
</evidence>
<dbReference type="Pfam" id="PF00595">
    <property type="entry name" value="PDZ"/>
    <property type="match status" value="1"/>
</dbReference>
<dbReference type="RefSeq" id="XP_008279351.1">
    <property type="nucleotide sequence ID" value="XM_008281129.1"/>
</dbReference>
<dbReference type="GO" id="GO:0031267">
    <property type="term" value="F:small GTPase binding"/>
    <property type="evidence" value="ECO:0007669"/>
    <property type="project" value="InterPro"/>
</dbReference>